<keyword evidence="7" id="KW-0472">Membrane</keyword>
<evidence type="ECO:0000256" key="5">
    <source>
        <dbReference type="PROSITE-ProRule" id="PRU00289"/>
    </source>
</evidence>
<dbReference type="GO" id="GO:0003677">
    <property type="term" value="F:DNA binding"/>
    <property type="evidence" value="ECO:0007669"/>
    <property type="project" value="UniProtKB-KW"/>
</dbReference>
<evidence type="ECO:0000256" key="4">
    <source>
        <dbReference type="ARBA" id="ARBA00023125"/>
    </source>
</evidence>
<dbReference type="Gene3D" id="3.30.980.40">
    <property type="match status" value="1"/>
</dbReference>
<dbReference type="InterPro" id="IPR036388">
    <property type="entry name" value="WH-like_DNA-bd_sf"/>
</dbReference>
<organism evidence="9 10">
    <name type="scientific">Citroniella saccharovorans</name>
    <dbReference type="NCBI Taxonomy" id="2053367"/>
    <lineage>
        <taxon>Bacteria</taxon>
        <taxon>Bacillati</taxon>
        <taxon>Bacillota</taxon>
        <taxon>Tissierellia</taxon>
        <taxon>Tissierellales</taxon>
        <taxon>Peptoniphilaceae</taxon>
        <taxon>Citroniella</taxon>
    </lineage>
</organism>
<comment type="similarity">
    <text evidence="1">Belongs to the FtsK/SpoIIIE/SftA family.</text>
</comment>
<keyword evidence="6" id="KW-0175">Coiled coil</keyword>
<keyword evidence="3 5" id="KW-0067">ATP-binding</keyword>
<dbReference type="PANTHER" id="PTHR22683:SF41">
    <property type="entry name" value="DNA TRANSLOCASE FTSK"/>
    <property type="match status" value="1"/>
</dbReference>
<dbReference type="EMBL" id="JAYKOT010000003">
    <property type="protein sequence ID" value="MEB3429624.1"/>
    <property type="molecule type" value="Genomic_DNA"/>
</dbReference>
<evidence type="ECO:0000256" key="3">
    <source>
        <dbReference type="ARBA" id="ARBA00022840"/>
    </source>
</evidence>
<dbReference type="Gene3D" id="3.40.50.300">
    <property type="entry name" value="P-loop containing nucleotide triphosphate hydrolases"/>
    <property type="match status" value="1"/>
</dbReference>
<dbReference type="GO" id="GO:0005524">
    <property type="term" value="F:ATP binding"/>
    <property type="evidence" value="ECO:0007669"/>
    <property type="project" value="UniProtKB-UniRule"/>
</dbReference>
<dbReference type="InterPro" id="IPR002543">
    <property type="entry name" value="FtsK_dom"/>
</dbReference>
<dbReference type="AlphaFoldDB" id="A0AAW9MVL1"/>
<sequence>MGLVGDLLSSFSFKIVGIGSYFIPLTLIIHIIFYMTGFSKKIKLSNFVYFYVLEILFLMIVDINTNTIVDFSLRIDKAIKLANIRSGSGIIFSALSWIIVKSIGRLGLYIVSVIVLFFASLSFINLNTKDFFRIFVSGIKKLFSSLKDRLISKDKKNDFNDNTLVEIAKDEKIIDDDYFEPIFTESNKDIEIHDHNKNKNLIDKIDDQFVISDTIDKNKDNFIKYKFPPIELLKDPEIKKDNSYVSEIKKNAKSIEDTLKSFKINAKVTAVNRGPSVTCYELEPQGGVKVSSIVNLQDNLALSLASSGIRIEAPIPEKSVVGIEVPNKIKDFVAIKEILSSKAFLESNSKLPFALGKDIAGNAVVSSIDKMPHLLIAGATGSGKSVCINTLITSILFKSHPDEVKLILIDPKVVELNIYNAIPHLVIPVVTNPKKASAALAWAVSEMERRYKIFSEHGVRDITSYKDKYSEGEEEKLPYIVIIIDELADLMMVAAQEVEDYIARLAQMARACGIHLVVATQRPSVDVITGTIKSNIPSRISFQVSSQIDSRTILDMSGAEKLLGKGDMLFYPASFMKPVRIQGAYISEKEVENLVSFIKDNSQSSYNKEVIQKIECQETENKKLEEHDELLEEAIDLVIGEGQASVSYIQRKLKVGYARAGRIVDEMEEMNVVGPYEGSKPRKVLTTINPFREEDVKNEHS</sequence>
<feature type="transmembrane region" description="Helical" evidence="7">
    <location>
        <begin position="81"/>
        <end position="100"/>
    </location>
</feature>
<comment type="caution">
    <text evidence="9">The sequence shown here is derived from an EMBL/GenBank/DDBJ whole genome shotgun (WGS) entry which is preliminary data.</text>
</comment>
<reference evidence="9 10" key="1">
    <citation type="submission" date="2024-01" db="EMBL/GenBank/DDBJ databases">
        <title>Complete genome sequence of Citroniella saccharovorans strain M6.X9, isolated from human fecal sample.</title>
        <authorList>
            <person name="Cheng G."/>
            <person name="Westerholm M."/>
            <person name="Schnurer A."/>
        </authorList>
    </citation>
    <scope>NUCLEOTIDE SEQUENCE [LARGE SCALE GENOMIC DNA]</scope>
    <source>
        <strain evidence="9 10">DSM 29873</strain>
    </source>
</reference>
<feature type="binding site" evidence="5">
    <location>
        <begin position="378"/>
        <end position="385"/>
    </location>
    <ligand>
        <name>ATP</name>
        <dbReference type="ChEBI" id="CHEBI:30616"/>
    </ligand>
</feature>
<dbReference type="InterPro" id="IPR018541">
    <property type="entry name" value="Ftsk_gamma"/>
</dbReference>
<accession>A0AAW9MVL1</accession>
<gene>
    <name evidence="9" type="ORF">VLK81_06305</name>
</gene>
<dbReference type="InterPro" id="IPR050206">
    <property type="entry name" value="FtsK/SpoIIIE/SftA"/>
</dbReference>
<dbReference type="SUPFAM" id="SSF46785">
    <property type="entry name" value="Winged helix' DNA-binding domain"/>
    <property type="match status" value="1"/>
</dbReference>
<dbReference type="Pfam" id="PF17854">
    <property type="entry name" value="FtsK_alpha"/>
    <property type="match status" value="1"/>
</dbReference>
<evidence type="ECO:0000313" key="9">
    <source>
        <dbReference type="EMBL" id="MEB3429624.1"/>
    </source>
</evidence>
<dbReference type="InterPro" id="IPR036390">
    <property type="entry name" value="WH_DNA-bd_sf"/>
</dbReference>
<keyword evidence="10" id="KW-1185">Reference proteome</keyword>
<dbReference type="Gene3D" id="1.10.10.10">
    <property type="entry name" value="Winged helix-like DNA-binding domain superfamily/Winged helix DNA-binding domain"/>
    <property type="match status" value="1"/>
</dbReference>
<feature type="transmembrane region" description="Helical" evidence="7">
    <location>
        <begin position="106"/>
        <end position="126"/>
    </location>
</feature>
<feature type="coiled-coil region" evidence="6">
    <location>
        <begin position="607"/>
        <end position="634"/>
    </location>
</feature>
<feature type="domain" description="FtsK" evidence="8">
    <location>
        <begin position="361"/>
        <end position="551"/>
    </location>
</feature>
<dbReference type="InterPro" id="IPR027417">
    <property type="entry name" value="P-loop_NTPase"/>
</dbReference>
<feature type="transmembrane region" description="Helical" evidence="7">
    <location>
        <begin position="47"/>
        <end position="69"/>
    </location>
</feature>
<keyword evidence="7" id="KW-1133">Transmembrane helix</keyword>
<evidence type="ECO:0000256" key="1">
    <source>
        <dbReference type="ARBA" id="ARBA00006474"/>
    </source>
</evidence>
<evidence type="ECO:0000256" key="6">
    <source>
        <dbReference type="SAM" id="Coils"/>
    </source>
</evidence>
<dbReference type="CDD" id="cd01127">
    <property type="entry name" value="TrwB_TraG_TraD_VirD4"/>
    <property type="match status" value="1"/>
</dbReference>
<protein>
    <submittedName>
        <fullName evidence="9">DNA translocase FtsK</fullName>
    </submittedName>
</protein>
<evidence type="ECO:0000256" key="2">
    <source>
        <dbReference type="ARBA" id="ARBA00022741"/>
    </source>
</evidence>
<dbReference type="Pfam" id="PF01580">
    <property type="entry name" value="FtsK_SpoIIIE"/>
    <property type="match status" value="1"/>
</dbReference>
<keyword evidence="4" id="KW-0238">DNA-binding</keyword>
<dbReference type="Pfam" id="PF09397">
    <property type="entry name" value="FtsK_gamma"/>
    <property type="match status" value="1"/>
</dbReference>
<keyword evidence="2 5" id="KW-0547">Nucleotide-binding</keyword>
<dbReference type="SUPFAM" id="SSF52540">
    <property type="entry name" value="P-loop containing nucleoside triphosphate hydrolases"/>
    <property type="match status" value="1"/>
</dbReference>
<evidence type="ECO:0000313" key="10">
    <source>
        <dbReference type="Proteomes" id="UP001357733"/>
    </source>
</evidence>
<evidence type="ECO:0000256" key="7">
    <source>
        <dbReference type="SAM" id="Phobius"/>
    </source>
</evidence>
<dbReference type="GO" id="GO:0016020">
    <property type="term" value="C:membrane"/>
    <property type="evidence" value="ECO:0007669"/>
    <property type="project" value="UniProtKB-SubCell"/>
</dbReference>
<feature type="transmembrane region" description="Helical" evidence="7">
    <location>
        <begin position="12"/>
        <end position="35"/>
    </location>
</feature>
<dbReference type="PROSITE" id="PS50901">
    <property type="entry name" value="FTSK"/>
    <property type="match status" value="1"/>
</dbReference>
<evidence type="ECO:0000259" key="8">
    <source>
        <dbReference type="PROSITE" id="PS50901"/>
    </source>
</evidence>
<dbReference type="InterPro" id="IPR041027">
    <property type="entry name" value="FtsK_alpha"/>
</dbReference>
<dbReference type="SMART" id="SM00843">
    <property type="entry name" value="Ftsk_gamma"/>
    <property type="match status" value="1"/>
</dbReference>
<dbReference type="Proteomes" id="UP001357733">
    <property type="component" value="Unassembled WGS sequence"/>
</dbReference>
<dbReference type="SMART" id="SM00382">
    <property type="entry name" value="AAA"/>
    <property type="match status" value="1"/>
</dbReference>
<name>A0AAW9MVL1_9FIRM</name>
<dbReference type="PANTHER" id="PTHR22683">
    <property type="entry name" value="SPORULATION PROTEIN RELATED"/>
    <property type="match status" value="1"/>
</dbReference>
<proteinExistence type="inferred from homology"/>
<dbReference type="InterPro" id="IPR003593">
    <property type="entry name" value="AAA+_ATPase"/>
</dbReference>
<keyword evidence="7" id="KW-0812">Transmembrane</keyword>